<name>A0A0D5Y6T6_9PSED</name>
<gene>
    <name evidence="2" type="ORF">PCL1606_52250</name>
</gene>
<feature type="compositionally biased region" description="Polar residues" evidence="1">
    <location>
        <begin position="1"/>
        <end position="10"/>
    </location>
</feature>
<dbReference type="Proteomes" id="UP000032748">
    <property type="component" value="Chromosome"/>
</dbReference>
<accession>A0A0D5Y6T6</accession>
<feature type="region of interest" description="Disordered" evidence="1">
    <location>
        <begin position="1"/>
        <end position="75"/>
    </location>
</feature>
<dbReference type="KEGG" id="pcz:PCL1606_52250"/>
<sequence length="75" mass="8336">MRTGSCTQLKNAFGRLQRPTQRTAHGNKARSKIPGRMTSGAIAAKAYRCPARTTRPRKKPSGDHERQHQINSPPI</sequence>
<proteinExistence type="predicted"/>
<evidence type="ECO:0000313" key="3">
    <source>
        <dbReference type="Proteomes" id="UP000032748"/>
    </source>
</evidence>
<dbReference type="PATRIC" id="fig|587753.10.peg.5215"/>
<reference evidence="2 3" key="1">
    <citation type="journal article" date="2015" name="Mol. Plant Microbe Interact.">
        <title>Comparative Genomic Analysis of Pseudomonas chlororaphis PCL1606 Reveals New Insight into Antifungal Compounds Involved in Biocontrol.</title>
        <authorList>
            <person name="Calderon C.E."/>
            <person name="Ramos C."/>
            <person name="de Vicente A."/>
            <person name="Cazorla F.M."/>
        </authorList>
    </citation>
    <scope>NUCLEOTIDE SEQUENCE [LARGE SCALE GENOMIC DNA]</scope>
    <source>
        <strain evidence="2 3">PCL1606</strain>
    </source>
</reference>
<organism evidence="2 3">
    <name type="scientific">Pseudomonas chlororaphis</name>
    <dbReference type="NCBI Taxonomy" id="587753"/>
    <lineage>
        <taxon>Bacteria</taxon>
        <taxon>Pseudomonadati</taxon>
        <taxon>Pseudomonadota</taxon>
        <taxon>Gammaproteobacteria</taxon>
        <taxon>Pseudomonadales</taxon>
        <taxon>Pseudomonadaceae</taxon>
        <taxon>Pseudomonas</taxon>
    </lineage>
</organism>
<evidence type="ECO:0000313" key="2">
    <source>
        <dbReference type="EMBL" id="AKA26672.1"/>
    </source>
</evidence>
<protein>
    <submittedName>
        <fullName evidence="2">Uncharacterized protein</fullName>
    </submittedName>
</protein>
<dbReference type="AlphaFoldDB" id="A0A0D5Y6T6"/>
<dbReference type="EMBL" id="CP011110">
    <property type="protein sequence ID" value="AKA26672.1"/>
    <property type="molecule type" value="Genomic_DNA"/>
</dbReference>
<evidence type="ECO:0000256" key="1">
    <source>
        <dbReference type="SAM" id="MobiDB-lite"/>
    </source>
</evidence>